<dbReference type="AlphaFoldDB" id="A0AAE1A2H0"/>
<accession>A0AAE1A2H0</accession>
<protein>
    <submittedName>
        <fullName evidence="1">Uncharacterized protein</fullName>
    </submittedName>
</protein>
<evidence type="ECO:0000313" key="1">
    <source>
        <dbReference type="EMBL" id="KAK3779875.1"/>
    </source>
</evidence>
<reference evidence="1" key="1">
    <citation type="journal article" date="2023" name="G3 (Bethesda)">
        <title>A reference genome for the long-term kleptoplast-retaining sea slug Elysia crispata morphotype clarki.</title>
        <authorList>
            <person name="Eastman K.E."/>
            <person name="Pendleton A.L."/>
            <person name="Shaikh M.A."/>
            <person name="Suttiyut T."/>
            <person name="Ogas R."/>
            <person name="Tomko P."/>
            <person name="Gavelis G."/>
            <person name="Widhalm J.R."/>
            <person name="Wisecaver J.H."/>
        </authorList>
    </citation>
    <scope>NUCLEOTIDE SEQUENCE</scope>
    <source>
        <strain evidence="1">ECLA1</strain>
    </source>
</reference>
<comment type="caution">
    <text evidence="1">The sequence shown here is derived from an EMBL/GenBank/DDBJ whole genome shotgun (WGS) entry which is preliminary data.</text>
</comment>
<dbReference type="Proteomes" id="UP001283361">
    <property type="component" value="Unassembled WGS sequence"/>
</dbReference>
<sequence>MRVAFLPLRSLTIYKLWPGLITYDQIRAPLSWVRTSTLCCPVLSRSQVLTRGEAAPGLIALMALGSRGFESSQT</sequence>
<gene>
    <name evidence="1" type="ORF">RRG08_020220</name>
</gene>
<organism evidence="1 2">
    <name type="scientific">Elysia crispata</name>
    <name type="common">lettuce slug</name>
    <dbReference type="NCBI Taxonomy" id="231223"/>
    <lineage>
        <taxon>Eukaryota</taxon>
        <taxon>Metazoa</taxon>
        <taxon>Spiralia</taxon>
        <taxon>Lophotrochozoa</taxon>
        <taxon>Mollusca</taxon>
        <taxon>Gastropoda</taxon>
        <taxon>Heterobranchia</taxon>
        <taxon>Euthyneura</taxon>
        <taxon>Panpulmonata</taxon>
        <taxon>Sacoglossa</taxon>
        <taxon>Placobranchoidea</taxon>
        <taxon>Plakobranchidae</taxon>
        <taxon>Elysia</taxon>
    </lineage>
</organism>
<dbReference type="EMBL" id="JAWDGP010002798">
    <property type="protein sequence ID" value="KAK3779875.1"/>
    <property type="molecule type" value="Genomic_DNA"/>
</dbReference>
<proteinExistence type="predicted"/>
<keyword evidence="2" id="KW-1185">Reference proteome</keyword>
<name>A0AAE1A2H0_9GAST</name>
<evidence type="ECO:0000313" key="2">
    <source>
        <dbReference type="Proteomes" id="UP001283361"/>
    </source>
</evidence>